<dbReference type="InterPro" id="IPR044774">
    <property type="entry name" value="Suv3_DEXQc"/>
</dbReference>
<feature type="region of interest" description="Disordered" evidence="10">
    <location>
        <begin position="125"/>
        <end position="175"/>
    </location>
</feature>
<feature type="compositionally biased region" description="Low complexity" evidence="10">
    <location>
        <begin position="604"/>
        <end position="643"/>
    </location>
</feature>
<dbReference type="EMBL" id="BNCP01000033">
    <property type="protein sequence ID" value="GIL85738.1"/>
    <property type="molecule type" value="Genomic_DNA"/>
</dbReference>
<keyword evidence="8" id="KW-0496">Mitochondrion</keyword>
<evidence type="ECO:0000256" key="3">
    <source>
        <dbReference type="ARBA" id="ARBA00022741"/>
    </source>
</evidence>
<feature type="region of interest" description="Disordered" evidence="10">
    <location>
        <begin position="432"/>
        <end position="461"/>
    </location>
</feature>
<keyword evidence="4" id="KW-0378">Hydrolase</keyword>
<dbReference type="GO" id="GO:0005759">
    <property type="term" value="C:mitochondrial matrix"/>
    <property type="evidence" value="ECO:0007669"/>
    <property type="project" value="UniProtKB-SubCell"/>
</dbReference>
<proteinExistence type="predicted"/>
<dbReference type="GO" id="GO:0055087">
    <property type="term" value="C:Ski complex"/>
    <property type="evidence" value="ECO:0007669"/>
    <property type="project" value="TreeGrafter"/>
</dbReference>
<evidence type="ECO:0000256" key="7">
    <source>
        <dbReference type="ARBA" id="ARBA00022946"/>
    </source>
</evidence>
<dbReference type="GO" id="GO:0003724">
    <property type="term" value="F:RNA helicase activity"/>
    <property type="evidence" value="ECO:0007669"/>
    <property type="project" value="UniProtKB-EC"/>
</dbReference>
<dbReference type="Gene3D" id="3.40.50.300">
    <property type="entry name" value="P-loop containing nucleotide triphosphate hydrolases"/>
    <property type="match status" value="2"/>
</dbReference>
<comment type="caution">
    <text evidence="12">The sequence shown here is derived from an EMBL/GenBank/DDBJ whole genome shotgun (WGS) entry which is preliminary data.</text>
</comment>
<keyword evidence="7" id="KW-0809">Transit peptide</keyword>
<evidence type="ECO:0000259" key="11">
    <source>
        <dbReference type="SMART" id="SM00490"/>
    </source>
</evidence>
<dbReference type="SUPFAM" id="SSF52540">
    <property type="entry name" value="P-loop containing nucleoside triphosphate hydrolases"/>
    <property type="match status" value="2"/>
</dbReference>
<evidence type="ECO:0000256" key="8">
    <source>
        <dbReference type="ARBA" id="ARBA00023128"/>
    </source>
</evidence>
<gene>
    <name evidence="12" type="ORF">Vretifemale_14126</name>
</gene>
<dbReference type="PANTHER" id="PTHR12131:SF1">
    <property type="entry name" value="ATP-DEPENDENT RNA HELICASE SUPV3L1, MITOCHONDRIAL-RELATED"/>
    <property type="match status" value="1"/>
</dbReference>
<feature type="compositionally biased region" description="Low complexity" evidence="10">
    <location>
        <begin position="151"/>
        <end position="163"/>
    </location>
</feature>
<dbReference type="Proteomes" id="UP000747110">
    <property type="component" value="Unassembled WGS sequence"/>
</dbReference>
<accession>A0A8J4CNC1</accession>
<feature type="compositionally biased region" description="Acidic residues" evidence="10">
    <location>
        <begin position="274"/>
        <end position="285"/>
    </location>
</feature>
<name>A0A8J4CNC1_9CHLO</name>
<dbReference type="OrthoDB" id="6692397at2759"/>
<evidence type="ECO:0000313" key="13">
    <source>
        <dbReference type="Proteomes" id="UP000747110"/>
    </source>
</evidence>
<dbReference type="Pfam" id="PF22527">
    <property type="entry name" value="DEXQc_Suv3"/>
    <property type="match status" value="2"/>
</dbReference>
<evidence type="ECO:0000256" key="10">
    <source>
        <dbReference type="SAM" id="MobiDB-lite"/>
    </source>
</evidence>
<keyword evidence="6" id="KW-0067">ATP-binding</keyword>
<feature type="domain" description="Helicase C-terminal" evidence="11">
    <location>
        <begin position="563"/>
        <end position="762"/>
    </location>
</feature>
<feature type="non-terminal residue" evidence="12">
    <location>
        <position position="1"/>
    </location>
</feature>
<evidence type="ECO:0000256" key="5">
    <source>
        <dbReference type="ARBA" id="ARBA00022806"/>
    </source>
</evidence>
<dbReference type="EC" id="3.6.4.13" evidence="2"/>
<evidence type="ECO:0000256" key="6">
    <source>
        <dbReference type="ARBA" id="ARBA00022840"/>
    </source>
</evidence>
<reference evidence="12" key="1">
    <citation type="journal article" date="2021" name="Proc. Natl. Acad. Sci. U.S.A.">
        <title>Three genomes in the algal genus Volvox reveal the fate of a haploid sex-determining region after a transition to homothallism.</title>
        <authorList>
            <person name="Yamamoto K."/>
            <person name="Hamaji T."/>
            <person name="Kawai-Toyooka H."/>
            <person name="Matsuzaki R."/>
            <person name="Takahashi F."/>
            <person name="Nishimura Y."/>
            <person name="Kawachi M."/>
            <person name="Noguchi H."/>
            <person name="Minakuchi Y."/>
            <person name="Umen J.G."/>
            <person name="Toyoda A."/>
            <person name="Nozaki H."/>
        </authorList>
    </citation>
    <scope>NUCLEOTIDE SEQUENCE</scope>
    <source>
        <strain evidence="12">NIES-3786</strain>
    </source>
</reference>
<keyword evidence="5" id="KW-0347">Helicase</keyword>
<dbReference type="GO" id="GO:0070478">
    <property type="term" value="P:nuclear-transcribed mRNA catabolic process, 3'-5' exonucleolytic nonsense-mediated decay"/>
    <property type="evidence" value="ECO:0007669"/>
    <property type="project" value="TreeGrafter"/>
</dbReference>
<evidence type="ECO:0000256" key="2">
    <source>
        <dbReference type="ARBA" id="ARBA00012552"/>
    </source>
</evidence>
<dbReference type="PANTHER" id="PTHR12131">
    <property type="entry name" value="ATP-DEPENDENT RNA AND DNA HELICASE"/>
    <property type="match status" value="1"/>
</dbReference>
<dbReference type="GO" id="GO:0016787">
    <property type="term" value="F:hydrolase activity"/>
    <property type="evidence" value="ECO:0007669"/>
    <property type="project" value="UniProtKB-KW"/>
</dbReference>
<dbReference type="GO" id="GO:0005524">
    <property type="term" value="F:ATP binding"/>
    <property type="evidence" value="ECO:0007669"/>
    <property type="project" value="UniProtKB-KW"/>
</dbReference>
<feature type="compositionally biased region" description="Low complexity" evidence="10">
    <location>
        <begin position="670"/>
        <end position="702"/>
    </location>
</feature>
<evidence type="ECO:0000256" key="1">
    <source>
        <dbReference type="ARBA" id="ARBA00004305"/>
    </source>
</evidence>
<dbReference type="InterPro" id="IPR027417">
    <property type="entry name" value="P-loop_NTPase"/>
</dbReference>
<comment type="catalytic activity">
    <reaction evidence="9">
        <text>ATP + H2O = ADP + phosphate + H(+)</text>
        <dbReference type="Rhea" id="RHEA:13065"/>
        <dbReference type="ChEBI" id="CHEBI:15377"/>
        <dbReference type="ChEBI" id="CHEBI:15378"/>
        <dbReference type="ChEBI" id="CHEBI:30616"/>
        <dbReference type="ChEBI" id="CHEBI:43474"/>
        <dbReference type="ChEBI" id="CHEBI:456216"/>
        <dbReference type="EC" id="3.6.4.13"/>
    </reaction>
</comment>
<evidence type="ECO:0000313" key="12">
    <source>
        <dbReference type="EMBL" id="GIL85738.1"/>
    </source>
</evidence>
<keyword evidence="3" id="KW-0547">Nucleotide-binding</keyword>
<evidence type="ECO:0000256" key="9">
    <source>
        <dbReference type="ARBA" id="ARBA00047984"/>
    </source>
</evidence>
<dbReference type="InterPro" id="IPR055206">
    <property type="entry name" value="DEXQc_SUV3"/>
</dbReference>
<dbReference type="AlphaFoldDB" id="A0A8J4CNC1"/>
<dbReference type="InterPro" id="IPR050699">
    <property type="entry name" value="RNA-DNA_Helicase"/>
</dbReference>
<feature type="compositionally biased region" description="Low complexity" evidence="10">
    <location>
        <begin position="220"/>
        <end position="232"/>
    </location>
</feature>
<evidence type="ECO:0000256" key="4">
    <source>
        <dbReference type="ARBA" id="ARBA00022801"/>
    </source>
</evidence>
<dbReference type="SMART" id="SM00490">
    <property type="entry name" value="HELICc"/>
    <property type="match status" value="1"/>
</dbReference>
<sequence>HYFATAVLRMQCHAISAVRSQALEMCLLRAFTALKFSTDLLDVSLAEALANGLQGIAYDRQQAEPPRRDIGAILVTSTSWHPAYATRSSTPAAAVPPPCNGNAPTATRSRTICICSSDCIVTGTGSELSCRPPRNPPAGCIGDLNTRRMKNTGGNSTSSSSGGSRTGRTGGSDSCMAVGEPLPALILGMTGMAVTRPQCRSGMTTVRRIRSIRCYNTGCSSRRSSGGAAARRPISTSAPHGATAAAGCSYTTTTQEAEPGDGGSGGGGSGQCGDESDASSDDIYDDTSQHDPPGSATAGWSPDGQKGRPPDPAAAAAAAATALTDLTRPASWYPVARGLKRKVVAHLGPTNSGKTHAALQALKAAPSGMYCGPLRLLACEVADRLAAEGLPCNLVTGQEVRRAVGARGAPARHTACTIEMAEVTTRLPATGTAAVDRDCSGRRTSGGGGGDDEGGGDGSGDGGGGVARFDVVVLDEIQMLGDRLRGWAWTRALLGLAAREVHVAGDSAVLPVLRALVAECGDELQVRRYRRLSPLVVQSDALGSVAAVAGGDCLVAFSRRSLHGLRREVARRTGRDACLVYGALPPEARRQQAALFNGPPNQHSGDSSGSSGSSGSSCSDNGSGISGDRSSSSGSSASSAAMGRRSHSAPAQRQHRTGPDEPTEYGYHGSWVTSSTRVRQSSQSGSELSGSDSFGSGSTSGSGSAAFHHHQVLCASDAIGMGLNLNIRRVVFTSLHKYDGTAVRPLQPSEIRQIAGRAGRFASSHPTGYVTTLRPGDLPALHRALALRSETITRACLLPR</sequence>
<dbReference type="CDD" id="cd17913">
    <property type="entry name" value="DEXQc_Suv3"/>
    <property type="match status" value="1"/>
</dbReference>
<dbReference type="CDD" id="cd18805">
    <property type="entry name" value="SF2_C_suv3"/>
    <property type="match status" value="1"/>
</dbReference>
<comment type="subcellular location">
    <subcellularLocation>
        <location evidence="1">Mitochondrion matrix</location>
    </subcellularLocation>
</comment>
<feature type="region of interest" description="Disordered" evidence="10">
    <location>
        <begin position="595"/>
        <end position="702"/>
    </location>
</feature>
<feature type="region of interest" description="Disordered" evidence="10">
    <location>
        <begin position="219"/>
        <end position="320"/>
    </location>
</feature>
<dbReference type="InterPro" id="IPR001650">
    <property type="entry name" value="Helicase_C-like"/>
</dbReference>
<organism evidence="12 13">
    <name type="scientific">Volvox reticuliferus</name>
    <dbReference type="NCBI Taxonomy" id="1737510"/>
    <lineage>
        <taxon>Eukaryota</taxon>
        <taxon>Viridiplantae</taxon>
        <taxon>Chlorophyta</taxon>
        <taxon>core chlorophytes</taxon>
        <taxon>Chlorophyceae</taxon>
        <taxon>CS clade</taxon>
        <taxon>Chlamydomonadales</taxon>
        <taxon>Volvocaceae</taxon>
        <taxon>Volvox</taxon>
    </lineage>
</organism>
<keyword evidence="13" id="KW-1185">Reference proteome</keyword>
<protein>
    <recommendedName>
        <fullName evidence="2">RNA helicase</fullName>
        <ecNumber evidence="2">3.6.4.13</ecNumber>
    </recommendedName>
</protein>
<feature type="compositionally biased region" description="Gly residues" evidence="10">
    <location>
        <begin position="260"/>
        <end position="271"/>
    </location>
</feature>